<dbReference type="Proteomes" id="UP000465846">
    <property type="component" value="Chromosome"/>
</dbReference>
<evidence type="ECO:0000256" key="1">
    <source>
        <dbReference type="SAM" id="MobiDB-lite"/>
    </source>
</evidence>
<sequence length="224" mass="23849">MKRRALLASLGAGSVLGFAGCLSDTGTQDGSDGVTETTNRTSSGTETDMNTPNTPNTPASLPCPPHTPTHDEAVCSHTVDPETAQVYLEPRPSRSTLADGLPSEQISLTLHNQSDTELTFNPYSWTIRRHSQSEWQQLQLQPTADGTLTLSSGESQSWTLQEVINSGREETDLNPGTYTAETGVPNPETDAWIGCIAIIRLDPSTADETPSGMSEDGNDTVSSG</sequence>
<dbReference type="PROSITE" id="PS51257">
    <property type="entry name" value="PROKAR_LIPOPROTEIN"/>
    <property type="match status" value="1"/>
</dbReference>
<proteinExistence type="predicted"/>
<dbReference type="AlphaFoldDB" id="A0A6C0UG88"/>
<gene>
    <name evidence="2" type="ORF">G3I44_09460</name>
</gene>
<name>A0A6C0UG88_9EURY</name>
<evidence type="ECO:0000313" key="3">
    <source>
        <dbReference type="Proteomes" id="UP000465846"/>
    </source>
</evidence>
<protein>
    <submittedName>
        <fullName evidence="2">Uncharacterized protein</fullName>
    </submittedName>
</protein>
<dbReference type="EMBL" id="CP048739">
    <property type="protein sequence ID" value="QIB74486.1"/>
    <property type="molecule type" value="Genomic_DNA"/>
</dbReference>
<evidence type="ECO:0000313" key="2">
    <source>
        <dbReference type="EMBL" id="QIB74486.1"/>
    </source>
</evidence>
<dbReference type="RefSeq" id="WP_163486412.1">
    <property type="nucleotide sequence ID" value="NZ_CP048739.1"/>
</dbReference>
<accession>A0A6C0UG88</accession>
<feature type="region of interest" description="Disordered" evidence="1">
    <location>
        <begin position="24"/>
        <end position="73"/>
    </location>
</feature>
<organism evidence="2 3">
    <name type="scientific">Halogeometricum borinquense</name>
    <dbReference type="NCBI Taxonomy" id="60847"/>
    <lineage>
        <taxon>Archaea</taxon>
        <taxon>Methanobacteriati</taxon>
        <taxon>Methanobacteriota</taxon>
        <taxon>Stenosarchaea group</taxon>
        <taxon>Halobacteria</taxon>
        <taxon>Halobacteriales</taxon>
        <taxon>Haloferacaceae</taxon>
        <taxon>Halogeometricum</taxon>
    </lineage>
</organism>
<reference evidence="2 3" key="1">
    <citation type="submission" date="2020-02" db="EMBL/GenBank/DDBJ databases">
        <title>Whole genome sequence of Halogeometricum borinquense strain wsp4.</title>
        <authorList>
            <person name="Verma D.K."/>
            <person name="Gopal K."/>
            <person name="Prasad E.S."/>
        </authorList>
    </citation>
    <scope>NUCLEOTIDE SEQUENCE [LARGE SCALE GENOMIC DNA]</scope>
    <source>
        <strain evidence="3">wsp4</strain>
    </source>
</reference>
<feature type="region of interest" description="Disordered" evidence="1">
    <location>
        <begin position="203"/>
        <end position="224"/>
    </location>
</feature>
<dbReference type="GeneID" id="44079627"/>
<feature type="compositionally biased region" description="Polar residues" evidence="1">
    <location>
        <begin position="24"/>
        <end position="49"/>
    </location>
</feature>